<sequence length="381" mass="44114">MAPTSLMTMPDEILIKICEDLCRHGSGELHWENREGALTRLSLTCRHLRDVAQPILHHEATPRNMIPFVRTLIERPDLAAQIRTLFTDEAWGDPKRDTDIKIFRAEAQRLNHGNRNKWTEATLIDKIKYYHRLFELALALLPNVKERTLVVPSKSEEELDGLFGAPVALKSLRSLTVRPTDAVDFGRFRNILAMMPRLERLQIEECHCITQSLPLAELRTLIITESCISVRSLRNIIQFCPKLEHFEYHDWVRDYSPAYVDFEEECTWGLAQDILRSRKKTLKHLNFMFDLNYDILDVDDLDPDDYLSSFDEFDGLETLWLLPISFEIIKYCAQSHSFELSFKYGTSYYKTAATMQPFIRQGAGQPQATARPHGDADRNPS</sequence>
<name>A0A0F9ZFC6_TRIHA</name>
<dbReference type="OMA" id="EECHCIT"/>
<feature type="compositionally biased region" description="Basic and acidic residues" evidence="1">
    <location>
        <begin position="372"/>
        <end position="381"/>
    </location>
</feature>
<dbReference type="OrthoDB" id="4757858at2759"/>
<dbReference type="SUPFAM" id="SSF52047">
    <property type="entry name" value="RNI-like"/>
    <property type="match status" value="1"/>
</dbReference>
<evidence type="ECO:0000313" key="3">
    <source>
        <dbReference type="Proteomes" id="UP000034112"/>
    </source>
</evidence>
<protein>
    <submittedName>
        <fullName evidence="2">Uncharacterized protein</fullName>
    </submittedName>
</protein>
<dbReference type="EMBL" id="JOKZ01000360">
    <property type="protein sequence ID" value="KKO99051.1"/>
    <property type="molecule type" value="Genomic_DNA"/>
</dbReference>
<dbReference type="Gene3D" id="3.80.10.10">
    <property type="entry name" value="Ribonuclease Inhibitor"/>
    <property type="match status" value="1"/>
</dbReference>
<reference evidence="3" key="1">
    <citation type="journal article" date="2015" name="Genome Announc.">
        <title>Draft whole-genome sequence of the biocontrol agent Trichoderma harzianum T6776.</title>
        <authorList>
            <person name="Baroncelli R."/>
            <person name="Piaggeschi G."/>
            <person name="Fiorini L."/>
            <person name="Bertolini E."/>
            <person name="Zapparata A."/>
            <person name="Pe M.E."/>
            <person name="Sarrocco S."/>
            <person name="Vannacci G."/>
        </authorList>
    </citation>
    <scope>NUCLEOTIDE SEQUENCE [LARGE SCALE GENOMIC DNA]</scope>
    <source>
        <strain evidence="3">T6776</strain>
    </source>
</reference>
<evidence type="ECO:0000256" key="1">
    <source>
        <dbReference type="SAM" id="MobiDB-lite"/>
    </source>
</evidence>
<organism evidence="2 3">
    <name type="scientific">Trichoderma harzianum</name>
    <name type="common">Hypocrea lixii</name>
    <dbReference type="NCBI Taxonomy" id="5544"/>
    <lineage>
        <taxon>Eukaryota</taxon>
        <taxon>Fungi</taxon>
        <taxon>Dikarya</taxon>
        <taxon>Ascomycota</taxon>
        <taxon>Pezizomycotina</taxon>
        <taxon>Sordariomycetes</taxon>
        <taxon>Hypocreomycetidae</taxon>
        <taxon>Hypocreales</taxon>
        <taxon>Hypocreaceae</taxon>
        <taxon>Trichoderma</taxon>
    </lineage>
</organism>
<dbReference type="AlphaFoldDB" id="A0A0F9ZFC6"/>
<gene>
    <name evidence="2" type="ORF">THAR02_08839</name>
</gene>
<accession>A0A0F9ZFC6</accession>
<comment type="caution">
    <text evidence="2">The sequence shown here is derived from an EMBL/GenBank/DDBJ whole genome shotgun (WGS) entry which is preliminary data.</text>
</comment>
<proteinExistence type="predicted"/>
<dbReference type="InterPro" id="IPR032675">
    <property type="entry name" value="LRR_dom_sf"/>
</dbReference>
<feature type="region of interest" description="Disordered" evidence="1">
    <location>
        <begin position="362"/>
        <end position="381"/>
    </location>
</feature>
<dbReference type="Proteomes" id="UP000034112">
    <property type="component" value="Unassembled WGS sequence"/>
</dbReference>
<evidence type="ECO:0000313" key="2">
    <source>
        <dbReference type="EMBL" id="KKO99051.1"/>
    </source>
</evidence>